<dbReference type="InterPro" id="IPR021265">
    <property type="entry name" value="DUF2842"/>
</dbReference>
<keyword evidence="1" id="KW-1133">Transmembrane helix</keyword>
<evidence type="ECO:0000313" key="3">
    <source>
        <dbReference type="Proteomes" id="UP000035444"/>
    </source>
</evidence>
<dbReference type="RefSeq" id="WP_047764034.1">
    <property type="nucleotide sequence ID" value="NZ_LAQL01000006.1"/>
</dbReference>
<name>A0A0H2MF30_9PROT</name>
<dbReference type="Proteomes" id="UP000035444">
    <property type="component" value="Unassembled WGS sequence"/>
</dbReference>
<feature type="transmembrane region" description="Helical" evidence="1">
    <location>
        <begin position="65"/>
        <end position="86"/>
    </location>
</feature>
<evidence type="ECO:0000313" key="2">
    <source>
        <dbReference type="EMBL" id="KLN60821.1"/>
    </source>
</evidence>
<keyword evidence="3" id="KW-1185">Reference proteome</keyword>
<dbReference type="STRING" id="1489064.WH96_10150"/>
<dbReference type="AlphaFoldDB" id="A0A0H2MF30"/>
<comment type="caution">
    <text evidence="2">The sequence shown here is derived from an EMBL/GenBank/DDBJ whole genome shotgun (WGS) entry which is preliminary data.</text>
</comment>
<keyword evidence="1" id="KW-0472">Membrane</keyword>
<accession>A0A0H2MF30</accession>
<proteinExistence type="predicted"/>
<organism evidence="2 3">
    <name type="scientific">Kiloniella spongiae</name>
    <dbReference type="NCBI Taxonomy" id="1489064"/>
    <lineage>
        <taxon>Bacteria</taxon>
        <taxon>Pseudomonadati</taxon>
        <taxon>Pseudomonadota</taxon>
        <taxon>Alphaproteobacteria</taxon>
        <taxon>Rhodospirillales</taxon>
        <taxon>Kiloniellaceae</taxon>
        <taxon>Kiloniella</taxon>
    </lineage>
</organism>
<dbReference type="OrthoDB" id="7283648at2"/>
<protein>
    <recommendedName>
        <fullName evidence="4">DUF2842 domain-containing protein</fullName>
    </recommendedName>
</protein>
<feature type="transmembrane region" description="Helical" evidence="1">
    <location>
        <begin position="32"/>
        <end position="53"/>
    </location>
</feature>
<reference evidence="2 3" key="1">
    <citation type="submission" date="2015-03" db="EMBL/GenBank/DDBJ databases">
        <title>Genome Sequence of Kiloniella spongiae MEBiC09566, isolated from a marine sponge.</title>
        <authorList>
            <person name="Shao Z."/>
            <person name="Wang L."/>
            <person name="Li X."/>
        </authorList>
    </citation>
    <scope>NUCLEOTIDE SEQUENCE [LARGE SCALE GENOMIC DNA]</scope>
    <source>
        <strain evidence="2 3">MEBiC09566</strain>
    </source>
</reference>
<evidence type="ECO:0008006" key="4">
    <source>
        <dbReference type="Google" id="ProtNLM"/>
    </source>
</evidence>
<dbReference type="Pfam" id="PF11003">
    <property type="entry name" value="DUF2842"/>
    <property type="match status" value="1"/>
</dbReference>
<sequence length="95" mass="11169">MLALFWGAGYKIIHSVLLVLTVQRVTALVKNLLGYLLFFLFLGLYSAMVISIGTDWLPDHPVVHLLYYPFVGLIWIYPVIKVMFWIKRRRERQES</sequence>
<gene>
    <name evidence="2" type="ORF">WH96_10150</name>
</gene>
<dbReference type="EMBL" id="LAQL01000006">
    <property type="protein sequence ID" value="KLN60821.1"/>
    <property type="molecule type" value="Genomic_DNA"/>
</dbReference>
<evidence type="ECO:0000256" key="1">
    <source>
        <dbReference type="SAM" id="Phobius"/>
    </source>
</evidence>
<keyword evidence="1" id="KW-0812">Transmembrane</keyword>